<dbReference type="EMBL" id="CP121687">
    <property type="protein sequence ID" value="WZL70435.1"/>
    <property type="molecule type" value="Genomic_DNA"/>
</dbReference>
<keyword evidence="1" id="KW-0812">Transmembrane</keyword>
<proteinExistence type="predicted"/>
<reference evidence="2 3" key="1">
    <citation type="submission" date="2023-03" db="EMBL/GenBank/DDBJ databases">
        <title>Novel Species.</title>
        <authorList>
            <person name="Ma S."/>
        </authorList>
    </citation>
    <scope>NUCLEOTIDE SEQUENCE [LARGE SCALE GENOMIC DNA]</scope>
    <source>
        <strain evidence="2 3">LIND6LT2</strain>
    </source>
</reference>
<feature type="transmembrane region" description="Helical" evidence="1">
    <location>
        <begin position="21"/>
        <end position="40"/>
    </location>
</feature>
<organism evidence="2 3">
    <name type="scientific">Defluviitalea saccharophila</name>
    <dbReference type="NCBI Taxonomy" id="879970"/>
    <lineage>
        <taxon>Bacteria</taxon>
        <taxon>Bacillati</taxon>
        <taxon>Bacillota</taxon>
        <taxon>Clostridia</taxon>
        <taxon>Lachnospirales</taxon>
        <taxon>Defluviitaleaceae</taxon>
        <taxon>Defluviitalea</taxon>
    </lineage>
</organism>
<evidence type="ECO:0000256" key="1">
    <source>
        <dbReference type="SAM" id="Phobius"/>
    </source>
</evidence>
<keyword evidence="3" id="KW-1185">Reference proteome</keyword>
<keyword evidence="1" id="KW-0472">Membrane</keyword>
<dbReference type="RefSeq" id="WP_341877398.1">
    <property type="nucleotide sequence ID" value="NZ_CP121687.1"/>
</dbReference>
<evidence type="ECO:0000313" key="3">
    <source>
        <dbReference type="Proteomes" id="UP001486565"/>
    </source>
</evidence>
<evidence type="ECO:0008006" key="4">
    <source>
        <dbReference type="Google" id="ProtNLM"/>
    </source>
</evidence>
<name>A0ABZ2Y514_9FIRM</name>
<protein>
    <recommendedName>
        <fullName evidence="4">Prepilin-type N-terminal cleavage/methylation domain-containing protein</fullName>
    </recommendedName>
</protein>
<evidence type="ECO:0000313" key="2">
    <source>
        <dbReference type="EMBL" id="WZL70435.1"/>
    </source>
</evidence>
<sequence length="346" mass="39410">MDRVRKFLRDENESGFSYIEVLIGMAIFAISVAPILSMIFNASKNSISGRRTYEATIMAQNLSEQIKNEIEERLVNGDSLGEGTDPQSLAKFLDSTDGDYSKFNETFNGEEYNYDIYIKKTDGSDEYSLIENYDYIFVHINGGENPPAKPSSDPVAITELKISSNPDLFNPSTETPMTSKESFSHDGINWSISMKYPNEKIQVDLVDKSTDSPSNKIVVDYETSPPAELGSEDRVEIYLDASEIDVSKIDPDTFKFNITLENNTKADVLFTIYRSNKEDVEVLDKIIEVFPIQNDSKGNIFIERKTEMIPRENYIIRIVVRDRKNNSKILKDMVDIYSHDYRTAAY</sequence>
<dbReference type="Proteomes" id="UP001486565">
    <property type="component" value="Chromosome"/>
</dbReference>
<accession>A0ABZ2Y514</accession>
<keyword evidence="1" id="KW-1133">Transmembrane helix</keyword>
<gene>
    <name evidence="2" type="ORF">QBE51_02560</name>
</gene>